<dbReference type="Proteomes" id="UP000000606">
    <property type="component" value="Chromosome"/>
</dbReference>
<dbReference type="EMBL" id="CP000002">
    <property type="protein sequence ID" value="ABP97373.1"/>
    <property type="molecule type" value="Genomic_DNA"/>
</dbReference>
<reference evidence="1 2" key="1">
    <citation type="journal article" date="2004" name="Genome Biol.">
        <title>Complete genome sequence of the industrial bacterium Bacillus licheniformis and comparisons with closely related Bacillus species.</title>
        <authorList>
            <person name="Rey M.W."/>
            <person name="Ramaiya P."/>
            <person name="Nelson B.A."/>
            <person name="Brody-Karpin S.D."/>
            <person name="Zaretsky E.J."/>
            <person name="Tang M."/>
            <person name="Lopez de Leon A."/>
            <person name="Xiang H."/>
            <person name="Gusti V."/>
            <person name="Clausen I.G."/>
            <person name="Olsen P.B."/>
            <person name="Rasmussen M.D."/>
            <person name="Andersen J.T."/>
            <person name="Jorgensen P.L."/>
            <person name="Larsen T.S."/>
            <person name="Sorokin A."/>
            <person name="Bolotin A."/>
            <person name="Lapidus A."/>
            <person name="Galleron N."/>
            <person name="Ehrlich S.D."/>
            <person name="Berka R.M."/>
        </authorList>
    </citation>
    <scope>NUCLEOTIDE SEQUENCE [LARGE SCALE GENOMIC DNA]</scope>
    <source>
        <strain evidence="2">ATCC 14580 / DSM 13 / JCM 2505 / CCUG 7422 / NBRC 12200 / NCIMB 9375 / NCTC 10341 / NRRL NRS-1264 / Gibson 46</strain>
    </source>
</reference>
<gene>
    <name evidence="1" type="ordered locus">BL07027</name>
</gene>
<organism evidence="1 2">
    <name type="scientific">Bacillus licheniformis (strain ATCC 14580 / DSM 13 / JCM 2505 / CCUG 7422 / NBRC 12200 / NCIMB 9375 / NCTC 10341 / NRRL NRS-1264 / Gibson 46)</name>
    <dbReference type="NCBI Taxonomy" id="279010"/>
    <lineage>
        <taxon>Bacteria</taxon>
        <taxon>Bacillati</taxon>
        <taxon>Bacillota</taxon>
        <taxon>Bacilli</taxon>
        <taxon>Bacillales</taxon>
        <taxon>Bacillaceae</taxon>
        <taxon>Bacillus</taxon>
    </lineage>
</organism>
<proteinExistence type="predicted"/>
<dbReference type="AlphaFoldDB" id="Q65KM1"/>
<sequence>MKTLTNVEKERVMLFPYSICIYFRYPKENSCLFFLDIKKKPVFSKWPILNTGFIFPEKIKIFISELRNRHPLQNFPIMLTE</sequence>
<protein>
    <submittedName>
        <fullName evidence="1">Uncharacterized protein</fullName>
    </submittedName>
</protein>
<dbReference type="HOGENOM" id="CLU_2566726_0_0_9"/>
<evidence type="ECO:0000313" key="1">
    <source>
        <dbReference type="EMBL" id="ABP97373.1"/>
    </source>
</evidence>
<evidence type="ECO:0000313" key="2">
    <source>
        <dbReference type="Proteomes" id="UP000000606"/>
    </source>
</evidence>
<name>Q65KM1_BACLD</name>
<accession>Q65KM1</accession>
<dbReference type="KEGG" id="bli:BL07027"/>
<keyword evidence="2" id="KW-1185">Reference proteome</keyword>